<gene>
    <name evidence="2" type="ORF">IC617_09945</name>
</gene>
<comment type="caution">
    <text evidence="2">The sequence shown here is derived from an EMBL/GenBank/DDBJ whole genome shotgun (WGS) entry which is preliminary data.</text>
</comment>
<name>A0A8J6QQX6_9GAMM</name>
<dbReference type="AlphaFoldDB" id="A0A8J6QQX6"/>
<keyword evidence="1" id="KW-0812">Transmembrane</keyword>
<dbReference type="Proteomes" id="UP000638014">
    <property type="component" value="Unassembled WGS sequence"/>
</dbReference>
<keyword evidence="1" id="KW-0472">Membrane</keyword>
<evidence type="ECO:0000313" key="2">
    <source>
        <dbReference type="EMBL" id="MBD1389751.1"/>
    </source>
</evidence>
<feature type="transmembrane region" description="Helical" evidence="1">
    <location>
        <begin position="20"/>
        <end position="42"/>
    </location>
</feature>
<evidence type="ECO:0000256" key="1">
    <source>
        <dbReference type="SAM" id="Phobius"/>
    </source>
</evidence>
<dbReference type="Gene3D" id="3.40.190.10">
    <property type="entry name" value="Periplasmic binding protein-like II"/>
    <property type="match status" value="2"/>
</dbReference>
<evidence type="ECO:0000313" key="3">
    <source>
        <dbReference type="Proteomes" id="UP000638014"/>
    </source>
</evidence>
<dbReference type="RefSeq" id="WP_191144855.1">
    <property type="nucleotide sequence ID" value="NZ_JACXAF010000012.1"/>
</dbReference>
<proteinExistence type="predicted"/>
<keyword evidence="1" id="KW-1133">Transmembrane helix</keyword>
<dbReference type="EMBL" id="JACXAF010000012">
    <property type="protein sequence ID" value="MBD1389751.1"/>
    <property type="molecule type" value="Genomic_DNA"/>
</dbReference>
<accession>A0A8J6QQX6</accession>
<sequence length="262" mass="29155">MLQNEDDTDMPNATNYPLSVIAKLVAVAVAAALALSASTIAAEKIAAPRALVLTQNSLGKNFICAQDALAKAYRQLGIAVEYKIFPSKRALTIANAGKADGEMLRVAGANLQYPNLIQIPVPICQLTSVVIANGNVSATSFEQMRNYRLGITLGFVDHEHVAQQYKLNVVRVTEHDVLIDMLLKDRVDAIFLTENEAQQLIKKEEGSHLTIVRSLDRDLFLYHYLHKKHQDLVPLITEQLTQLERLGQINRTDILKLPRRNH</sequence>
<protein>
    <submittedName>
        <fullName evidence="2">Transporter substrate-binding domain-containing protein</fullName>
    </submittedName>
</protein>
<organism evidence="2 3">
    <name type="scientific">Neiella litorisoli</name>
    <dbReference type="NCBI Taxonomy" id="2771431"/>
    <lineage>
        <taxon>Bacteria</taxon>
        <taxon>Pseudomonadati</taxon>
        <taxon>Pseudomonadota</taxon>
        <taxon>Gammaproteobacteria</taxon>
        <taxon>Alteromonadales</taxon>
        <taxon>Echinimonadaceae</taxon>
        <taxon>Neiella</taxon>
    </lineage>
</organism>
<keyword evidence="3" id="KW-1185">Reference proteome</keyword>
<reference evidence="2" key="1">
    <citation type="submission" date="2020-09" db="EMBL/GenBank/DDBJ databases">
        <title>A novel bacterium of genus Neiella, isolated from South China Sea.</title>
        <authorList>
            <person name="Huang H."/>
            <person name="Mo K."/>
            <person name="Hu Y."/>
        </authorList>
    </citation>
    <scope>NUCLEOTIDE SEQUENCE</scope>
    <source>
        <strain evidence="2">HB171785</strain>
    </source>
</reference>
<dbReference type="SUPFAM" id="SSF53850">
    <property type="entry name" value="Periplasmic binding protein-like II"/>
    <property type="match status" value="1"/>
</dbReference>